<evidence type="ECO:0000313" key="3">
    <source>
        <dbReference type="Proteomes" id="UP000053259"/>
    </source>
</evidence>
<accession>A0A0D2A7W7</accession>
<feature type="region of interest" description="Disordered" evidence="1">
    <location>
        <begin position="56"/>
        <end position="86"/>
    </location>
</feature>
<proteinExistence type="predicted"/>
<evidence type="ECO:0008006" key="4">
    <source>
        <dbReference type="Google" id="ProtNLM"/>
    </source>
</evidence>
<dbReference type="PANTHER" id="PTHR42085">
    <property type="entry name" value="F-BOX DOMAIN-CONTAINING PROTEIN"/>
    <property type="match status" value="1"/>
</dbReference>
<protein>
    <recommendedName>
        <fullName evidence="4">F-box domain-containing protein</fullName>
    </recommendedName>
</protein>
<feature type="compositionally biased region" description="Basic and acidic residues" evidence="1">
    <location>
        <begin position="64"/>
        <end position="78"/>
    </location>
</feature>
<evidence type="ECO:0000313" key="2">
    <source>
        <dbReference type="EMBL" id="KIW02670.1"/>
    </source>
</evidence>
<evidence type="ECO:0000256" key="1">
    <source>
        <dbReference type="SAM" id="MobiDB-lite"/>
    </source>
</evidence>
<dbReference type="Proteomes" id="UP000053259">
    <property type="component" value="Unassembled WGS sequence"/>
</dbReference>
<keyword evidence="3" id="KW-1185">Reference proteome</keyword>
<dbReference type="RefSeq" id="XP_016212539.1">
    <property type="nucleotide sequence ID" value="XM_016359703.1"/>
</dbReference>
<dbReference type="InParanoid" id="A0A0D2A7W7"/>
<dbReference type="HOGENOM" id="CLU_721993_0_0_1"/>
<name>A0A0D2A7W7_9PEZI</name>
<dbReference type="EMBL" id="KN847548">
    <property type="protein sequence ID" value="KIW02670.1"/>
    <property type="molecule type" value="Genomic_DNA"/>
</dbReference>
<gene>
    <name evidence="2" type="ORF">PV09_06107</name>
</gene>
<dbReference type="AlphaFoldDB" id="A0A0D2A7W7"/>
<dbReference type="GeneID" id="27314080"/>
<organism evidence="2 3">
    <name type="scientific">Verruconis gallopava</name>
    <dbReference type="NCBI Taxonomy" id="253628"/>
    <lineage>
        <taxon>Eukaryota</taxon>
        <taxon>Fungi</taxon>
        <taxon>Dikarya</taxon>
        <taxon>Ascomycota</taxon>
        <taxon>Pezizomycotina</taxon>
        <taxon>Dothideomycetes</taxon>
        <taxon>Pleosporomycetidae</taxon>
        <taxon>Venturiales</taxon>
        <taxon>Sympoventuriaceae</taxon>
        <taxon>Verruconis</taxon>
    </lineage>
</organism>
<dbReference type="VEuPathDB" id="FungiDB:PV09_06107"/>
<dbReference type="PANTHER" id="PTHR42085:SF8">
    <property type="entry name" value="F-BOX DOMAIN-CONTAINING PROTEIN"/>
    <property type="match status" value="1"/>
</dbReference>
<dbReference type="InterPro" id="IPR038883">
    <property type="entry name" value="AN11006-like"/>
</dbReference>
<reference evidence="2 3" key="1">
    <citation type="submission" date="2015-01" db="EMBL/GenBank/DDBJ databases">
        <title>The Genome Sequence of Ochroconis gallopava CBS43764.</title>
        <authorList>
            <consortium name="The Broad Institute Genomics Platform"/>
            <person name="Cuomo C."/>
            <person name="de Hoog S."/>
            <person name="Gorbushina A."/>
            <person name="Stielow B."/>
            <person name="Teixiera M."/>
            <person name="Abouelleil A."/>
            <person name="Chapman S.B."/>
            <person name="Priest M."/>
            <person name="Young S.K."/>
            <person name="Wortman J."/>
            <person name="Nusbaum C."/>
            <person name="Birren B."/>
        </authorList>
    </citation>
    <scope>NUCLEOTIDE SEQUENCE [LARGE SCALE GENOMIC DNA]</scope>
    <source>
        <strain evidence="2 3">CBS 43764</strain>
    </source>
</reference>
<dbReference type="OrthoDB" id="5397846at2759"/>
<sequence>MSPATSSSEFDPSQYQRWTLLKTTANCFGVPVLREHTNSHLWRLLFSQTCPSPVQVTNMSNESNSEKATDGPKKKTEPQNEPGCSDRQLPFRFLDLPGEIRNLIYAYVLALPVRREDSFQNAVGQTFFKQSMKLSPDSRERSFVTVVPQQPGFYTPWTTWLCGSNSLGEDCIIVNELPAILRVSRAVAQEARGYWLKLPLFFELHDVRYWRNYKVSDRVQLMQRWVDHQSVDRLRNVKLVRVAVNYEVEDDRGTERVEGVEIPSGEHDSDNDDFGWLRCRRALFDVERTADSILIKGGCMPTRETQTNLQQHLEDALSDMRAVTVQDLFRAAAAVEAFSCIYELRMLAKKEDCVTKNGSDFFLSYADWKIVATILSHARYTDE</sequence>